<accession>A0ABV0SBT0</accession>
<evidence type="ECO:0000313" key="3">
    <source>
        <dbReference type="EMBL" id="MEQ2217953.1"/>
    </source>
</evidence>
<reference evidence="3 4" key="1">
    <citation type="submission" date="2021-06" db="EMBL/GenBank/DDBJ databases">
        <authorList>
            <person name="Palmer J.M."/>
        </authorList>
    </citation>
    <scope>NUCLEOTIDE SEQUENCE [LARGE SCALE GENOMIC DNA]</scope>
    <source>
        <strain evidence="3 4">XC_2019</strain>
        <tissue evidence="3">Muscle</tissue>
    </source>
</reference>
<proteinExistence type="predicted"/>
<evidence type="ECO:0000256" key="2">
    <source>
        <dbReference type="SAM" id="Phobius"/>
    </source>
</evidence>
<sequence>MDGDAITKVMYPSMSFLNHVCSTPVPVLVVFCFIRVLEAANLIETSRHPSPQIPPPASPGGAQGFPKSPEKHSLSSVSWAVPWASSPCNVPGTPTGGSVQEKCTDS</sequence>
<dbReference type="EMBL" id="JAHRIN010076302">
    <property type="protein sequence ID" value="MEQ2217953.1"/>
    <property type="molecule type" value="Genomic_DNA"/>
</dbReference>
<comment type="caution">
    <text evidence="3">The sequence shown here is derived from an EMBL/GenBank/DDBJ whole genome shotgun (WGS) entry which is preliminary data.</text>
</comment>
<evidence type="ECO:0000313" key="4">
    <source>
        <dbReference type="Proteomes" id="UP001434883"/>
    </source>
</evidence>
<protein>
    <submittedName>
        <fullName evidence="3">Uncharacterized protein</fullName>
    </submittedName>
</protein>
<feature type="region of interest" description="Disordered" evidence="1">
    <location>
        <begin position="46"/>
        <end position="78"/>
    </location>
</feature>
<evidence type="ECO:0000256" key="1">
    <source>
        <dbReference type="SAM" id="MobiDB-lite"/>
    </source>
</evidence>
<keyword evidence="2" id="KW-0472">Membrane</keyword>
<name>A0ABV0SBT0_9TELE</name>
<dbReference type="Proteomes" id="UP001434883">
    <property type="component" value="Unassembled WGS sequence"/>
</dbReference>
<keyword evidence="2" id="KW-1133">Transmembrane helix</keyword>
<organism evidence="3 4">
    <name type="scientific">Xenoophorus captivus</name>
    <dbReference type="NCBI Taxonomy" id="1517983"/>
    <lineage>
        <taxon>Eukaryota</taxon>
        <taxon>Metazoa</taxon>
        <taxon>Chordata</taxon>
        <taxon>Craniata</taxon>
        <taxon>Vertebrata</taxon>
        <taxon>Euteleostomi</taxon>
        <taxon>Actinopterygii</taxon>
        <taxon>Neopterygii</taxon>
        <taxon>Teleostei</taxon>
        <taxon>Neoteleostei</taxon>
        <taxon>Acanthomorphata</taxon>
        <taxon>Ovalentaria</taxon>
        <taxon>Atherinomorphae</taxon>
        <taxon>Cyprinodontiformes</taxon>
        <taxon>Goodeidae</taxon>
        <taxon>Xenoophorus</taxon>
    </lineage>
</organism>
<keyword evidence="2" id="KW-0812">Transmembrane</keyword>
<keyword evidence="4" id="KW-1185">Reference proteome</keyword>
<feature type="transmembrane region" description="Helical" evidence="2">
    <location>
        <begin position="16"/>
        <end position="37"/>
    </location>
</feature>
<gene>
    <name evidence="3" type="ORF">XENOCAPTIV_026881</name>
</gene>